<gene>
    <name evidence="2" type="ORF">OIU79_007288</name>
</gene>
<dbReference type="InterPro" id="IPR011256">
    <property type="entry name" value="Reg_factor_effector_dom_sf"/>
</dbReference>
<dbReference type="AlphaFoldDB" id="A0A9Q0Z355"/>
<keyword evidence="3" id="KW-1185">Reference proteome</keyword>
<reference evidence="2" key="1">
    <citation type="submission" date="2022-11" db="EMBL/GenBank/DDBJ databases">
        <authorList>
            <person name="Hyden B.L."/>
            <person name="Feng K."/>
            <person name="Yates T."/>
            <person name="Jawdy S."/>
            <person name="Smart L.B."/>
            <person name="Muchero W."/>
        </authorList>
    </citation>
    <scope>NUCLEOTIDE SEQUENCE</scope>
    <source>
        <tissue evidence="2">Shoot tip</tissue>
    </source>
</reference>
<evidence type="ECO:0000256" key="1">
    <source>
        <dbReference type="ARBA" id="ARBA00009817"/>
    </source>
</evidence>
<comment type="caution">
    <text evidence="2">The sequence shown here is derived from an EMBL/GenBank/DDBJ whole genome shotgun (WGS) entry which is preliminary data.</text>
</comment>
<dbReference type="SUPFAM" id="SSF55136">
    <property type="entry name" value="Probable bacterial effector-binding domain"/>
    <property type="match status" value="1"/>
</dbReference>
<dbReference type="InterPro" id="IPR006917">
    <property type="entry name" value="SOUL_heme-bd"/>
</dbReference>
<dbReference type="EMBL" id="JAPFFK010000014">
    <property type="protein sequence ID" value="KAJ6719610.1"/>
    <property type="molecule type" value="Genomic_DNA"/>
</dbReference>
<dbReference type="PANTHER" id="PTHR11220">
    <property type="entry name" value="HEME-BINDING PROTEIN-RELATED"/>
    <property type="match status" value="1"/>
</dbReference>
<organism evidence="2 3">
    <name type="scientific">Salix purpurea</name>
    <name type="common">Purple osier willow</name>
    <dbReference type="NCBI Taxonomy" id="77065"/>
    <lineage>
        <taxon>Eukaryota</taxon>
        <taxon>Viridiplantae</taxon>
        <taxon>Streptophyta</taxon>
        <taxon>Embryophyta</taxon>
        <taxon>Tracheophyta</taxon>
        <taxon>Spermatophyta</taxon>
        <taxon>Magnoliopsida</taxon>
        <taxon>eudicotyledons</taxon>
        <taxon>Gunneridae</taxon>
        <taxon>Pentapetalae</taxon>
        <taxon>rosids</taxon>
        <taxon>fabids</taxon>
        <taxon>Malpighiales</taxon>
        <taxon>Salicaceae</taxon>
        <taxon>Saliceae</taxon>
        <taxon>Salix</taxon>
    </lineage>
</organism>
<evidence type="ECO:0000313" key="2">
    <source>
        <dbReference type="EMBL" id="KAJ6719610.1"/>
    </source>
</evidence>
<dbReference type="FunFam" id="3.20.80.10:FF:000002">
    <property type="entry name" value="Heme-binding protein 2"/>
    <property type="match status" value="1"/>
</dbReference>
<dbReference type="OrthoDB" id="6424451at2759"/>
<dbReference type="PANTHER" id="PTHR11220:SF36">
    <property type="entry name" value="SOUL HEME-BINDING PROTEIN"/>
    <property type="match status" value="1"/>
</dbReference>
<dbReference type="Pfam" id="PF04832">
    <property type="entry name" value="SOUL"/>
    <property type="match status" value="1"/>
</dbReference>
<sequence length="246" mass="27837">MVIYIYNIYNTCNASKRCCLSIKLVQSCSEFVEDRMESPSPYYFASAAFHLSFIINLVFFGQAVESPEYTPIHQGSDFEIRIYKDISWMSAPVVQGTTFQKSTKAGFHRLYQYIHGANLNSTRLAITAPVLTTITEASYFVKLSLSASYEGSPPQPDPELNLQVEKWRDKCIAIRKFSGFARDDNIHEEAEALGTSLNEHWNGTLEDKSSYTIAQYNASSHLSGRFNEVWMVVSGCSYHGHDQGKY</sequence>
<comment type="similarity">
    <text evidence="1">Belongs to the HEBP family.</text>
</comment>
<dbReference type="Proteomes" id="UP001151532">
    <property type="component" value="Chromosome 10"/>
</dbReference>
<protein>
    <submittedName>
        <fullName evidence="2">HEME-BINDING PROTEIN-RELATED</fullName>
    </submittedName>
</protein>
<proteinExistence type="inferred from homology"/>
<reference evidence="2" key="2">
    <citation type="journal article" date="2023" name="Int. J. Mol. Sci.">
        <title>De Novo Assembly and Annotation of 11 Diverse Shrub Willow (Salix) Genomes Reveals Novel Gene Organization in Sex-Linked Regions.</title>
        <authorList>
            <person name="Hyden B."/>
            <person name="Feng K."/>
            <person name="Yates T.B."/>
            <person name="Jawdy S."/>
            <person name="Cereghino C."/>
            <person name="Smart L.B."/>
            <person name="Muchero W."/>
        </authorList>
    </citation>
    <scope>NUCLEOTIDE SEQUENCE</scope>
    <source>
        <tissue evidence="2">Shoot tip</tissue>
    </source>
</reference>
<name>A0A9Q0Z355_SALPP</name>
<evidence type="ECO:0000313" key="3">
    <source>
        <dbReference type="Proteomes" id="UP001151532"/>
    </source>
</evidence>
<accession>A0A9Q0Z355</accession>
<dbReference type="Gene3D" id="3.20.80.10">
    <property type="entry name" value="Regulatory factor, effector binding domain"/>
    <property type="match status" value="1"/>
</dbReference>